<feature type="chain" id="PRO_5030843105" evidence="1">
    <location>
        <begin position="21"/>
        <end position="451"/>
    </location>
</feature>
<dbReference type="AlphaFoldDB" id="A0A7W7B242"/>
<dbReference type="PANTHER" id="PTHR43283:SF7">
    <property type="entry name" value="BETA-LACTAMASE-RELATED DOMAIN-CONTAINING PROTEIN"/>
    <property type="match status" value="1"/>
</dbReference>
<feature type="signal peptide" evidence="1">
    <location>
        <begin position="1"/>
        <end position="20"/>
    </location>
</feature>
<comment type="caution">
    <text evidence="3">The sequence shown here is derived from an EMBL/GenBank/DDBJ whole genome shotgun (WGS) entry which is preliminary data.</text>
</comment>
<evidence type="ECO:0000313" key="3">
    <source>
        <dbReference type="EMBL" id="MBB4632608.1"/>
    </source>
</evidence>
<dbReference type="Gene3D" id="3.40.710.10">
    <property type="entry name" value="DD-peptidase/beta-lactamase superfamily"/>
    <property type="match status" value="1"/>
</dbReference>
<evidence type="ECO:0000313" key="4">
    <source>
        <dbReference type="Proteomes" id="UP000566324"/>
    </source>
</evidence>
<dbReference type="Proteomes" id="UP000566324">
    <property type="component" value="Unassembled WGS sequence"/>
</dbReference>
<organism evidence="3 4">
    <name type="scientific">Sphingosinicella soli</name>
    <dbReference type="NCBI Taxonomy" id="333708"/>
    <lineage>
        <taxon>Bacteria</taxon>
        <taxon>Pseudomonadati</taxon>
        <taxon>Pseudomonadota</taxon>
        <taxon>Alphaproteobacteria</taxon>
        <taxon>Sphingomonadales</taxon>
        <taxon>Sphingosinicellaceae</taxon>
        <taxon>Sphingosinicella</taxon>
    </lineage>
</organism>
<dbReference type="RefSeq" id="WP_341534197.1">
    <property type="nucleotide sequence ID" value="NZ_JACHNZ010000024.1"/>
</dbReference>
<protein>
    <submittedName>
        <fullName evidence="3">CubicO group peptidase (Beta-lactamase class C family)</fullName>
    </submittedName>
</protein>
<dbReference type="InterPro" id="IPR050789">
    <property type="entry name" value="Diverse_Enzym_Activities"/>
</dbReference>
<sequence>MNVRNSLVAALMLLSAPAAAAEPDPYTRALAAGYKAQFICSGVFNARRAPEAIAQSELAGTQENVAPLLATLEARIDEAAKTVSVAFDPALPPRVAVWRPWLGCAGLPIGATAVSLPTLSLSPPQFIRAPDWPYGDVGAEAKPKGDANALAAVIDDAFAKTNTTGVVIVQRGRIVAERYADGFGRHIPQRTWSVAKCITGTLIGVAAHKGLIDPAKPAPVPEWQTPGDPRGAITTDNLLRMASGLHSDFAGNRTDAIYFGGTHVGENVPGQALQATPGARFRYANNDTLLAAYGLRTAIGDDAQYTAFPFTELFWKIGMTHTFAETDWRGNFILSSQVWSTARDFARLGMLYLNGGVWSGERLLPEGWARYVSTPSGPQPEGDEAGYGATFWLLNTRDDIPKDTFGAFGNRGQFIVIVPSRNIVIVRRGEDPAGTRFNIADFVASVLKTLK</sequence>
<evidence type="ECO:0000256" key="1">
    <source>
        <dbReference type="SAM" id="SignalP"/>
    </source>
</evidence>
<dbReference type="EMBL" id="JACHNZ010000024">
    <property type="protein sequence ID" value="MBB4632608.1"/>
    <property type="molecule type" value="Genomic_DNA"/>
</dbReference>
<reference evidence="3 4" key="1">
    <citation type="submission" date="2020-08" db="EMBL/GenBank/DDBJ databases">
        <title>Genomic Encyclopedia of Type Strains, Phase IV (KMG-IV): sequencing the most valuable type-strain genomes for metagenomic binning, comparative biology and taxonomic classification.</title>
        <authorList>
            <person name="Goeker M."/>
        </authorList>
    </citation>
    <scope>NUCLEOTIDE SEQUENCE [LARGE SCALE GENOMIC DNA]</scope>
    <source>
        <strain evidence="3 4">DSM 17328</strain>
    </source>
</reference>
<dbReference type="PANTHER" id="PTHR43283">
    <property type="entry name" value="BETA-LACTAMASE-RELATED"/>
    <property type="match status" value="1"/>
</dbReference>
<keyword evidence="4" id="KW-1185">Reference proteome</keyword>
<keyword evidence="1" id="KW-0732">Signal</keyword>
<dbReference type="Pfam" id="PF00144">
    <property type="entry name" value="Beta-lactamase"/>
    <property type="match status" value="1"/>
</dbReference>
<name>A0A7W7B242_9SPHN</name>
<proteinExistence type="predicted"/>
<evidence type="ECO:0000259" key="2">
    <source>
        <dbReference type="Pfam" id="PF00144"/>
    </source>
</evidence>
<dbReference type="SUPFAM" id="SSF56601">
    <property type="entry name" value="beta-lactamase/transpeptidase-like"/>
    <property type="match status" value="1"/>
</dbReference>
<dbReference type="InterPro" id="IPR001466">
    <property type="entry name" value="Beta-lactam-related"/>
</dbReference>
<accession>A0A7W7B242</accession>
<feature type="domain" description="Beta-lactamase-related" evidence="2">
    <location>
        <begin position="162"/>
        <end position="426"/>
    </location>
</feature>
<dbReference type="InterPro" id="IPR012338">
    <property type="entry name" value="Beta-lactam/transpept-like"/>
</dbReference>
<gene>
    <name evidence="3" type="ORF">GGQ98_002234</name>
</gene>